<dbReference type="Pfam" id="PF00685">
    <property type="entry name" value="Sulfotransfer_1"/>
    <property type="match status" value="1"/>
</dbReference>
<comment type="similarity">
    <text evidence="1 3">Belongs to the sulfotransferase 1 family.</text>
</comment>
<keyword evidence="2 3" id="KW-0808">Transferase</keyword>
<dbReference type="FunCoup" id="A0A059CRJ4">
    <property type="interactions" value="44"/>
</dbReference>
<dbReference type="EC" id="2.8.2.-" evidence="3"/>
<dbReference type="InterPro" id="IPR027417">
    <property type="entry name" value="P-loop_NTPase"/>
</dbReference>
<evidence type="ECO:0000256" key="3">
    <source>
        <dbReference type="RuleBase" id="RU361155"/>
    </source>
</evidence>
<dbReference type="EMBL" id="KK198755">
    <property type="protein sequence ID" value="KCW80972.1"/>
    <property type="molecule type" value="Genomic_DNA"/>
</dbReference>
<dbReference type="InParanoid" id="A0A059CRJ4"/>
<protein>
    <recommendedName>
        <fullName evidence="3">Sulfotransferase</fullName>
        <ecNumber evidence="3">2.8.2.-</ecNumber>
    </recommendedName>
</protein>
<dbReference type="OMA" id="DHALSWN"/>
<dbReference type="SUPFAM" id="SSF52540">
    <property type="entry name" value="P-loop containing nucleoside triphosphate hydrolases"/>
    <property type="match status" value="1"/>
</dbReference>
<reference evidence="5" key="1">
    <citation type="submission" date="2013-07" db="EMBL/GenBank/DDBJ databases">
        <title>The genome of Eucalyptus grandis.</title>
        <authorList>
            <person name="Schmutz J."/>
            <person name="Hayes R."/>
            <person name="Myburg A."/>
            <person name="Tuskan G."/>
            <person name="Grattapaglia D."/>
            <person name="Rokhsar D.S."/>
        </authorList>
    </citation>
    <scope>NUCLEOTIDE SEQUENCE</scope>
    <source>
        <tissue evidence="5">Leaf extractions</tissue>
    </source>
</reference>
<dbReference type="GO" id="GO:0005737">
    <property type="term" value="C:cytoplasm"/>
    <property type="evidence" value="ECO:0000318"/>
    <property type="project" value="GO_Central"/>
</dbReference>
<name>A0A059CRJ4_EUCGR</name>
<evidence type="ECO:0000256" key="2">
    <source>
        <dbReference type="ARBA" id="ARBA00022679"/>
    </source>
</evidence>
<dbReference type="eggNOG" id="KOG1584">
    <property type="taxonomic scope" value="Eukaryota"/>
</dbReference>
<dbReference type="AlphaFoldDB" id="A0A059CRJ4"/>
<dbReference type="Gene3D" id="3.40.50.300">
    <property type="entry name" value="P-loop containing nucleotide triphosphate hydrolases"/>
    <property type="match status" value="1"/>
</dbReference>
<dbReference type="PANTHER" id="PTHR11783">
    <property type="entry name" value="SULFOTRANSFERASE SULT"/>
    <property type="match status" value="1"/>
</dbReference>
<organism evidence="5">
    <name type="scientific">Eucalyptus grandis</name>
    <name type="common">Flooded gum</name>
    <dbReference type="NCBI Taxonomy" id="71139"/>
    <lineage>
        <taxon>Eukaryota</taxon>
        <taxon>Viridiplantae</taxon>
        <taxon>Streptophyta</taxon>
        <taxon>Embryophyta</taxon>
        <taxon>Tracheophyta</taxon>
        <taxon>Spermatophyta</taxon>
        <taxon>Magnoliopsida</taxon>
        <taxon>eudicotyledons</taxon>
        <taxon>Gunneridae</taxon>
        <taxon>Pentapetalae</taxon>
        <taxon>rosids</taxon>
        <taxon>malvids</taxon>
        <taxon>Myrtales</taxon>
        <taxon>Myrtaceae</taxon>
        <taxon>Myrtoideae</taxon>
        <taxon>Eucalypteae</taxon>
        <taxon>Eucalyptus</taxon>
    </lineage>
</organism>
<dbReference type="GO" id="GO:0051923">
    <property type="term" value="P:sulfation"/>
    <property type="evidence" value="ECO:0000318"/>
    <property type="project" value="GO_Central"/>
</dbReference>
<dbReference type="Gramene" id="KCW80972">
    <property type="protein sequence ID" value="KCW80972"/>
    <property type="gene ID" value="EUGRSUZ_C02337"/>
</dbReference>
<dbReference type="GO" id="GO:0008146">
    <property type="term" value="F:sulfotransferase activity"/>
    <property type="evidence" value="ECO:0000318"/>
    <property type="project" value="GO_Central"/>
</dbReference>
<accession>A0A059CRJ4</accession>
<evidence type="ECO:0000313" key="5">
    <source>
        <dbReference type="EMBL" id="KCW80972.1"/>
    </source>
</evidence>
<sequence length="398" mass="45574">MVAIHLVLNMGKIYYVNLMHTLDINRSSLLAIQATQFGGTKVAIHLVLNMGKIYYANLMHTLDINRSMVLICKTDGPQYLLSSLPSEEDWVPTSLPFEEDCVPSSLRLYQGFWFPSWLLNSVVACQNHFQAHPSDILLVTSPKCGTTWLKAILFALLNRAKYSDSYSQPRHPLLTQNPHDLVSFLEFGLYLQNKNPDLTAFTSPRLLASHLPYSLLPRSVRHSNCKLVYLCRNPKDTFISMWHYFNKFRPEEKGQLPLLEGLDKFCRGMSAYGPYWDHVLGYHKASSEMPEKVLFVKYEEMKADPSVQVRRLADFIGRPFNEEELRNGTMEGILRMCSFDNLSALEVNRSGKLPGGVEKKWFFRKGEVGDWVNYMSAEMGERIDGVMEEKLHGSGLKF</sequence>
<evidence type="ECO:0000259" key="4">
    <source>
        <dbReference type="Pfam" id="PF00685"/>
    </source>
</evidence>
<gene>
    <name evidence="5" type="ORF">EUGRSUZ_C02337</name>
</gene>
<evidence type="ECO:0000256" key="1">
    <source>
        <dbReference type="ARBA" id="ARBA00005771"/>
    </source>
</evidence>
<dbReference type="InterPro" id="IPR000863">
    <property type="entry name" value="Sulfotransferase_dom"/>
</dbReference>
<feature type="domain" description="Sulfotransferase" evidence="4">
    <location>
        <begin position="133"/>
        <end position="395"/>
    </location>
</feature>
<proteinExistence type="inferred from homology"/>